<dbReference type="EMBL" id="CAJOBJ010193052">
    <property type="protein sequence ID" value="CAF4960240.1"/>
    <property type="molecule type" value="Genomic_DNA"/>
</dbReference>
<dbReference type="EMBL" id="CAJOBJ010113315">
    <property type="protein sequence ID" value="CAF4641918.1"/>
    <property type="molecule type" value="Genomic_DNA"/>
</dbReference>
<comment type="caution">
    <text evidence="2">The sequence shown here is derived from an EMBL/GenBank/DDBJ whole genome shotgun (WGS) entry which is preliminary data.</text>
</comment>
<feature type="non-terminal residue" evidence="2">
    <location>
        <position position="1"/>
    </location>
</feature>
<accession>A0A8S2ZYQ6</accession>
<organism evidence="2 4">
    <name type="scientific">Rotaria magnacalcarata</name>
    <dbReference type="NCBI Taxonomy" id="392030"/>
    <lineage>
        <taxon>Eukaryota</taxon>
        <taxon>Metazoa</taxon>
        <taxon>Spiralia</taxon>
        <taxon>Gnathifera</taxon>
        <taxon>Rotifera</taxon>
        <taxon>Eurotatoria</taxon>
        <taxon>Bdelloidea</taxon>
        <taxon>Philodinida</taxon>
        <taxon>Philodinidae</taxon>
        <taxon>Rotaria</taxon>
    </lineage>
</organism>
<feature type="compositionally biased region" description="Basic and acidic residues" evidence="1">
    <location>
        <begin position="41"/>
        <end position="50"/>
    </location>
</feature>
<protein>
    <submittedName>
        <fullName evidence="2">Uncharacterized protein</fullName>
    </submittedName>
</protein>
<feature type="region of interest" description="Disordered" evidence="1">
    <location>
        <begin position="29"/>
        <end position="50"/>
    </location>
</feature>
<dbReference type="AlphaFoldDB" id="A0A8S2ZYQ6"/>
<name>A0A8S2ZYQ6_9BILA</name>
<evidence type="ECO:0000313" key="3">
    <source>
        <dbReference type="EMBL" id="CAF4960240.1"/>
    </source>
</evidence>
<dbReference type="Proteomes" id="UP000681720">
    <property type="component" value="Unassembled WGS sequence"/>
</dbReference>
<feature type="compositionally biased region" description="Polar residues" evidence="1">
    <location>
        <begin position="29"/>
        <end position="39"/>
    </location>
</feature>
<gene>
    <name evidence="2" type="ORF">GIL414_LOCUS40665</name>
    <name evidence="3" type="ORF">GIL414_LOCUS54810</name>
</gene>
<evidence type="ECO:0000313" key="2">
    <source>
        <dbReference type="EMBL" id="CAF4641918.1"/>
    </source>
</evidence>
<proteinExistence type="predicted"/>
<sequence>NTEQPQLICEERQENAIFKIFLKRLRQKPPTSIGSSSDFNRLLDDRDEQV</sequence>
<reference evidence="2" key="1">
    <citation type="submission" date="2021-02" db="EMBL/GenBank/DDBJ databases">
        <authorList>
            <person name="Nowell W R."/>
        </authorList>
    </citation>
    <scope>NUCLEOTIDE SEQUENCE</scope>
</reference>
<evidence type="ECO:0000313" key="4">
    <source>
        <dbReference type="Proteomes" id="UP000681720"/>
    </source>
</evidence>
<evidence type="ECO:0000256" key="1">
    <source>
        <dbReference type="SAM" id="MobiDB-lite"/>
    </source>
</evidence>